<accession>A0A5J9VA18</accession>
<evidence type="ECO:0000313" key="3">
    <source>
        <dbReference type="Proteomes" id="UP000324897"/>
    </source>
</evidence>
<evidence type="ECO:0000313" key="2">
    <source>
        <dbReference type="EMBL" id="TVU32257.1"/>
    </source>
</evidence>
<sequence length="433" mass="46348">MSERKRRRANDGADSSQKASAKKAARRAPGDPSVDPSLSLLQHGGVDDGRINAEQLESQAAAGRAQEEEQAVARQASGRGVEQRIGTRGTSSVKRQAGRIDVVGSGKAPPPRKGPQVLARTSAALKATGADDGGRLGTGTGRPGEVVRVGAMKGGKNGTCRRRLIDEYDMAQTNKAVERAIGEYVPTIMLNQHRQPSLESLPPRLAFDVQQQAPEALQLDLGVNQTGKSTVIQEINDRPGATAKSQQQATKTAAAGQPVPSSGGMPGLPHLPQPEHTCPRCQIGRGTVAQRHLCRCMQCPDGPWAEYRCPFCELVAVPLLKRPLNIEGTCPCCCTRSGIAAPGHLCVCNMCRNIPDGDCRHCDLARVSQPRPRPEGTCPCCLFNTGRVSTRHLCLCEDCKKVPEAVCPYCLLDDLCVASVAFSVLVFYSLSFW</sequence>
<comment type="caution">
    <text evidence="2">The sequence shown here is derived from an EMBL/GenBank/DDBJ whole genome shotgun (WGS) entry which is preliminary data.</text>
</comment>
<feature type="compositionally biased region" description="Low complexity" evidence="1">
    <location>
        <begin position="241"/>
        <end position="255"/>
    </location>
</feature>
<dbReference type="Gramene" id="TVU32257">
    <property type="protein sequence ID" value="TVU32257"/>
    <property type="gene ID" value="EJB05_23981"/>
</dbReference>
<dbReference type="Proteomes" id="UP000324897">
    <property type="component" value="Chromosome 1"/>
</dbReference>
<proteinExistence type="predicted"/>
<dbReference type="AlphaFoldDB" id="A0A5J9VA18"/>
<reference evidence="2 3" key="1">
    <citation type="journal article" date="2019" name="Sci. Rep.">
        <title>A high-quality genome of Eragrostis curvula grass provides insights into Poaceae evolution and supports new strategies to enhance forage quality.</title>
        <authorList>
            <person name="Carballo J."/>
            <person name="Santos B.A.C.M."/>
            <person name="Zappacosta D."/>
            <person name="Garbus I."/>
            <person name="Selva J.P."/>
            <person name="Gallo C.A."/>
            <person name="Diaz A."/>
            <person name="Albertini E."/>
            <person name="Caccamo M."/>
            <person name="Echenique V."/>
        </authorList>
    </citation>
    <scope>NUCLEOTIDE SEQUENCE [LARGE SCALE GENOMIC DNA]</scope>
    <source>
        <strain evidence="3">cv. Victoria</strain>
        <tissue evidence="2">Leaf</tissue>
    </source>
</reference>
<gene>
    <name evidence="2" type="ORF">EJB05_23981</name>
</gene>
<dbReference type="EMBL" id="RWGY01000011">
    <property type="protein sequence ID" value="TVU32257.1"/>
    <property type="molecule type" value="Genomic_DNA"/>
</dbReference>
<protein>
    <submittedName>
        <fullName evidence="2">Uncharacterized protein</fullName>
    </submittedName>
</protein>
<organism evidence="2 3">
    <name type="scientific">Eragrostis curvula</name>
    <name type="common">weeping love grass</name>
    <dbReference type="NCBI Taxonomy" id="38414"/>
    <lineage>
        <taxon>Eukaryota</taxon>
        <taxon>Viridiplantae</taxon>
        <taxon>Streptophyta</taxon>
        <taxon>Embryophyta</taxon>
        <taxon>Tracheophyta</taxon>
        <taxon>Spermatophyta</taxon>
        <taxon>Magnoliopsida</taxon>
        <taxon>Liliopsida</taxon>
        <taxon>Poales</taxon>
        <taxon>Poaceae</taxon>
        <taxon>PACMAD clade</taxon>
        <taxon>Chloridoideae</taxon>
        <taxon>Eragrostideae</taxon>
        <taxon>Eragrostidinae</taxon>
        <taxon>Eragrostis</taxon>
    </lineage>
</organism>
<evidence type="ECO:0000256" key="1">
    <source>
        <dbReference type="SAM" id="MobiDB-lite"/>
    </source>
</evidence>
<name>A0A5J9VA18_9POAL</name>
<feature type="region of interest" description="Disordered" evidence="1">
    <location>
        <begin position="239"/>
        <end position="269"/>
    </location>
</feature>
<feature type="region of interest" description="Disordered" evidence="1">
    <location>
        <begin position="1"/>
        <end position="118"/>
    </location>
</feature>
<keyword evidence="3" id="KW-1185">Reference proteome</keyword>